<dbReference type="Pfam" id="PF08381">
    <property type="entry name" value="BRX"/>
    <property type="match status" value="2"/>
</dbReference>
<dbReference type="InterPro" id="IPR044532">
    <property type="entry name" value="BRX-like"/>
</dbReference>
<feature type="domain" description="BRX" evidence="5">
    <location>
        <begin position="238"/>
        <end position="293"/>
    </location>
</feature>
<dbReference type="EMBL" id="JAHRHJ020000004">
    <property type="protein sequence ID" value="KAH9316925.1"/>
    <property type="molecule type" value="Genomic_DNA"/>
</dbReference>
<dbReference type="PANTHER" id="PTHR46058:SF2">
    <property type="entry name" value="PROTEIN BREVIS RADIX-LIKE 3"/>
    <property type="match status" value="1"/>
</dbReference>
<feature type="compositionally biased region" description="Basic and acidic residues" evidence="4">
    <location>
        <begin position="172"/>
        <end position="188"/>
    </location>
</feature>
<dbReference type="Pfam" id="PF13713">
    <property type="entry name" value="BRX_N"/>
    <property type="match status" value="1"/>
</dbReference>
<proteinExistence type="inferred from homology"/>
<dbReference type="PANTHER" id="PTHR46058">
    <property type="entry name" value="PROTEIN BREVIS RADIX-LIKE 1"/>
    <property type="match status" value="1"/>
</dbReference>
<sequence length="298" mass="34009">EGNMLSCVAACSRRLNGEVLDEDGCGSPRSPASREAIKNLTTQIKDVALRLSGSYRYTKPRATGQSVLRGSKDDVLRVSNSSSSGTPKFLIALEQLDNEREEKKEWISNVEPGVIITLLSLKGGGNELKRIRFSREMFNKTQAQLWWAENHEKVMELYNVRPNANHQSGDLPRSDDEERNEKIQESAGKDSPVPPPPRDILPRSLHADLSDDLQSISDNHSMKSATILSELEQEKEEEEWVEEDEPGVFITIYSSRTGVREVKRLKFSREKFSEIQARLWWEDNRHRIQEQYTNGHDM</sequence>
<name>A0AA38LCV6_TAXCH</name>
<evidence type="ECO:0000256" key="4">
    <source>
        <dbReference type="SAM" id="MobiDB-lite"/>
    </source>
</evidence>
<evidence type="ECO:0000256" key="3">
    <source>
        <dbReference type="ARBA" id="ARBA00023242"/>
    </source>
</evidence>
<protein>
    <recommendedName>
        <fullName evidence="5">BRX domain-containing protein</fullName>
    </recommendedName>
</protein>
<comment type="similarity">
    <text evidence="2">Belongs to the BRX family.</text>
</comment>
<feature type="domain" description="BRX" evidence="5">
    <location>
        <begin position="104"/>
        <end position="159"/>
    </location>
</feature>
<feature type="non-terminal residue" evidence="6">
    <location>
        <position position="1"/>
    </location>
</feature>
<dbReference type="InterPro" id="IPR027988">
    <property type="entry name" value="BRX_N"/>
</dbReference>
<evidence type="ECO:0000256" key="1">
    <source>
        <dbReference type="ARBA" id="ARBA00004123"/>
    </source>
</evidence>
<evidence type="ECO:0000313" key="6">
    <source>
        <dbReference type="EMBL" id="KAH9316925.1"/>
    </source>
</evidence>
<dbReference type="GO" id="GO:0005634">
    <property type="term" value="C:nucleus"/>
    <property type="evidence" value="ECO:0007669"/>
    <property type="project" value="UniProtKB-SubCell"/>
</dbReference>
<dbReference type="Proteomes" id="UP000824469">
    <property type="component" value="Unassembled WGS sequence"/>
</dbReference>
<dbReference type="OMA" id="GSYKQCR"/>
<comment type="subcellular location">
    <subcellularLocation>
        <location evidence="1">Nucleus</location>
    </subcellularLocation>
</comment>
<feature type="region of interest" description="Disordered" evidence="4">
    <location>
        <begin position="162"/>
        <end position="204"/>
    </location>
</feature>
<accession>A0AA38LCV6</accession>
<dbReference type="InterPro" id="IPR013591">
    <property type="entry name" value="Brevis_radix_dom"/>
</dbReference>
<gene>
    <name evidence="6" type="ORF">KI387_018694</name>
</gene>
<comment type="caution">
    <text evidence="6">The sequence shown here is derived from an EMBL/GenBank/DDBJ whole genome shotgun (WGS) entry which is preliminary data.</text>
</comment>
<evidence type="ECO:0000256" key="2">
    <source>
        <dbReference type="ARBA" id="ARBA00009057"/>
    </source>
</evidence>
<dbReference type="PROSITE" id="PS51514">
    <property type="entry name" value="BRX"/>
    <property type="match status" value="2"/>
</dbReference>
<reference evidence="6 7" key="1">
    <citation type="journal article" date="2021" name="Nat. Plants">
        <title>The Taxus genome provides insights into paclitaxel biosynthesis.</title>
        <authorList>
            <person name="Xiong X."/>
            <person name="Gou J."/>
            <person name="Liao Q."/>
            <person name="Li Y."/>
            <person name="Zhou Q."/>
            <person name="Bi G."/>
            <person name="Li C."/>
            <person name="Du R."/>
            <person name="Wang X."/>
            <person name="Sun T."/>
            <person name="Guo L."/>
            <person name="Liang H."/>
            <person name="Lu P."/>
            <person name="Wu Y."/>
            <person name="Zhang Z."/>
            <person name="Ro D.K."/>
            <person name="Shang Y."/>
            <person name="Huang S."/>
            <person name="Yan J."/>
        </authorList>
    </citation>
    <scope>NUCLEOTIDE SEQUENCE [LARGE SCALE GENOMIC DNA]</scope>
    <source>
        <strain evidence="6">Ta-2019</strain>
    </source>
</reference>
<keyword evidence="3" id="KW-0539">Nucleus</keyword>
<evidence type="ECO:0000259" key="5">
    <source>
        <dbReference type="PROSITE" id="PS51514"/>
    </source>
</evidence>
<keyword evidence="7" id="KW-1185">Reference proteome</keyword>
<evidence type="ECO:0000313" key="7">
    <source>
        <dbReference type="Proteomes" id="UP000824469"/>
    </source>
</evidence>
<dbReference type="AlphaFoldDB" id="A0AA38LCV6"/>
<organism evidence="6 7">
    <name type="scientific">Taxus chinensis</name>
    <name type="common">Chinese yew</name>
    <name type="synonym">Taxus wallichiana var. chinensis</name>
    <dbReference type="NCBI Taxonomy" id="29808"/>
    <lineage>
        <taxon>Eukaryota</taxon>
        <taxon>Viridiplantae</taxon>
        <taxon>Streptophyta</taxon>
        <taxon>Embryophyta</taxon>
        <taxon>Tracheophyta</taxon>
        <taxon>Spermatophyta</taxon>
        <taxon>Pinopsida</taxon>
        <taxon>Pinidae</taxon>
        <taxon>Conifers II</taxon>
        <taxon>Cupressales</taxon>
        <taxon>Taxaceae</taxon>
        <taxon>Taxus</taxon>
    </lineage>
</organism>